<evidence type="ECO:0000256" key="2">
    <source>
        <dbReference type="ARBA" id="ARBA00022679"/>
    </source>
</evidence>
<dbReference type="InterPro" id="IPR007213">
    <property type="entry name" value="Ppm1/Ppm2/Tcmp"/>
</dbReference>
<dbReference type="InterPro" id="IPR029063">
    <property type="entry name" value="SAM-dependent_MTases_sf"/>
</dbReference>
<dbReference type="PANTHER" id="PTHR43619:SF2">
    <property type="entry name" value="S-ADENOSYL-L-METHIONINE-DEPENDENT METHYLTRANSFERASES SUPERFAMILY PROTEIN"/>
    <property type="match status" value="1"/>
</dbReference>
<dbReference type="Pfam" id="PF04072">
    <property type="entry name" value="LCM"/>
    <property type="match status" value="1"/>
</dbReference>
<dbReference type="RefSeq" id="WP_004344784.1">
    <property type="nucleotide sequence ID" value="NZ_AMXE01000101.1"/>
</dbReference>
<dbReference type="Proteomes" id="UP000013232">
    <property type="component" value="Unassembled WGS sequence"/>
</dbReference>
<keyword evidence="2" id="KW-0808">Transferase</keyword>
<keyword evidence="4" id="KW-1185">Reference proteome</keyword>
<evidence type="ECO:0000313" key="3">
    <source>
        <dbReference type="EMBL" id="ENO84591.1"/>
    </source>
</evidence>
<dbReference type="GO" id="GO:0032259">
    <property type="term" value="P:methylation"/>
    <property type="evidence" value="ECO:0007669"/>
    <property type="project" value="UniProtKB-KW"/>
</dbReference>
<organism evidence="3 4">
    <name type="scientific">Thauera linaloolentis (strain DSM 12138 / JCM 21573 / CCUG 41526 / CIP 105981 / IAM 15112 / NBRC 102519 / 47Lol)</name>
    <dbReference type="NCBI Taxonomy" id="1123367"/>
    <lineage>
        <taxon>Bacteria</taxon>
        <taxon>Pseudomonadati</taxon>
        <taxon>Pseudomonadota</taxon>
        <taxon>Betaproteobacteria</taxon>
        <taxon>Rhodocyclales</taxon>
        <taxon>Zoogloeaceae</taxon>
        <taxon>Thauera</taxon>
    </lineage>
</organism>
<dbReference type="eggNOG" id="COG3315">
    <property type="taxonomic scope" value="Bacteria"/>
</dbReference>
<name>N6XS81_THAL4</name>
<dbReference type="OrthoDB" id="9800233at2"/>
<proteinExistence type="predicted"/>
<evidence type="ECO:0000256" key="1">
    <source>
        <dbReference type="ARBA" id="ARBA00022603"/>
    </source>
</evidence>
<dbReference type="GO" id="GO:0008168">
    <property type="term" value="F:methyltransferase activity"/>
    <property type="evidence" value="ECO:0007669"/>
    <property type="project" value="UniProtKB-KW"/>
</dbReference>
<dbReference type="EMBL" id="AMXE01000101">
    <property type="protein sequence ID" value="ENO84591.1"/>
    <property type="molecule type" value="Genomic_DNA"/>
</dbReference>
<dbReference type="STRING" id="1123367.GCA_000621305_02211"/>
<keyword evidence="1" id="KW-0489">Methyltransferase</keyword>
<reference evidence="3 4" key="1">
    <citation type="submission" date="2012-09" db="EMBL/GenBank/DDBJ databases">
        <title>Draft Genome Sequences of 6 Strains from Genus Thauera.</title>
        <authorList>
            <person name="Liu B."/>
            <person name="Shapleigh J.P."/>
            <person name="Frostegard A.H."/>
        </authorList>
    </citation>
    <scope>NUCLEOTIDE SEQUENCE [LARGE SCALE GENOMIC DNA]</scope>
    <source>
        <strain evidence="4">47Lol / DSM 12138</strain>
    </source>
</reference>
<dbReference type="SUPFAM" id="SSF53335">
    <property type="entry name" value="S-adenosyl-L-methionine-dependent methyltransferases"/>
    <property type="match status" value="1"/>
</dbReference>
<dbReference type="AlphaFoldDB" id="N6XS81"/>
<dbReference type="PANTHER" id="PTHR43619">
    <property type="entry name" value="S-ADENOSYL-L-METHIONINE-DEPENDENT METHYLTRANSFERASE YKTD-RELATED"/>
    <property type="match status" value="1"/>
</dbReference>
<sequence>MTEKPPILPAVPSTLCIPLAARALGGTLFPHMAVDDRYAAGALRHMGDDGRQWLHDRQSIYGTLARTRRFREQAQAFIAHTPAAHVVNLGCGLSDYLQWLDNGRMRMTDADLPEVLSIRREIMPPRHERHTLAQLDLADPRWWDELGLPASRQAEPVFLMSEGVFMYLEPATVDAVLATFGERAPAGSVFTFDVMCWLAVGRAKRHTSVKHTGAEFHWGPRRLADLTRPHPRLTLRADHQVMGGYNLFYKLMQPVFKAVTSVPFYAVYTLGIET</sequence>
<protein>
    <submittedName>
        <fullName evidence="3">Uncharacterized protein</fullName>
    </submittedName>
</protein>
<comment type="caution">
    <text evidence="3">The sequence shown here is derived from an EMBL/GenBank/DDBJ whole genome shotgun (WGS) entry which is preliminary data.</text>
</comment>
<gene>
    <name evidence="3" type="ORF">C666_17070</name>
</gene>
<accession>N6XS81</accession>
<dbReference type="Gene3D" id="3.40.50.150">
    <property type="entry name" value="Vaccinia Virus protein VP39"/>
    <property type="match status" value="1"/>
</dbReference>
<evidence type="ECO:0000313" key="4">
    <source>
        <dbReference type="Proteomes" id="UP000013232"/>
    </source>
</evidence>